<accession>A0AA88SPV2</accession>
<proteinExistence type="predicted"/>
<dbReference type="AlphaFoldDB" id="A0AA88SPV2"/>
<evidence type="ECO:0000313" key="3">
    <source>
        <dbReference type="EMBL" id="KAK2838938.1"/>
    </source>
</evidence>
<evidence type="ECO:0000313" key="4">
    <source>
        <dbReference type="Proteomes" id="UP001187315"/>
    </source>
</evidence>
<feature type="region of interest" description="Disordered" evidence="1">
    <location>
        <begin position="171"/>
        <end position="332"/>
    </location>
</feature>
<dbReference type="GO" id="GO:0006974">
    <property type="term" value="P:DNA damage response"/>
    <property type="evidence" value="ECO:0007669"/>
    <property type="project" value="UniProtKB-ARBA"/>
</dbReference>
<dbReference type="Proteomes" id="UP001187315">
    <property type="component" value="Unassembled WGS sequence"/>
</dbReference>
<evidence type="ECO:0000256" key="1">
    <source>
        <dbReference type="SAM" id="MobiDB-lite"/>
    </source>
</evidence>
<gene>
    <name evidence="3" type="ORF">Q7C36_013752</name>
</gene>
<feature type="region of interest" description="Disordered" evidence="1">
    <location>
        <begin position="29"/>
        <end position="153"/>
    </location>
</feature>
<organism evidence="3 4">
    <name type="scientific">Tachysurus vachellii</name>
    <name type="common">Darkbarbel catfish</name>
    <name type="synonym">Pelteobagrus vachellii</name>
    <dbReference type="NCBI Taxonomy" id="175792"/>
    <lineage>
        <taxon>Eukaryota</taxon>
        <taxon>Metazoa</taxon>
        <taxon>Chordata</taxon>
        <taxon>Craniata</taxon>
        <taxon>Vertebrata</taxon>
        <taxon>Euteleostomi</taxon>
        <taxon>Actinopterygii</taxon>
        <taxon>Neopterygii</taxon>
        <taxon>Teleostei</taxon>
        <taxon>Ostariophysi</taxon>
        <taxon>Siluriformes</taxon>
        <taxon>Bagridae</taxon>
        <taxon>Tachysurus</taxon>
    </lineage>
</organism>
<dbReference type="CDD" id="cd00084">
    <property type="entry name" value="HMG-box_SF"/>
    <property type="match status" value="1"/>
</dbReference>
<protein>
    <recommendedName>
        <fullName evidence="2">SprT-like domain-containing protein</fullName>
    </recommendedName>
</protein>
<dbReference type="GO" id="GO:0005634">
    <property type="term" value="C:nucleus"/>
    <property type="evidence" value="ECO:0007669"/>
    <property type="project" value="TreeGrafter"/>
</dbReference>
<comment type="caution">
    <text evidence="3">The sequence shown here is derived from an EMBL/GenBank/DDBJ whole genome shotgun (WGS) entry which is preliminary data.</text>
</comment>
<feature type="compositionally biased region" description="Basic and acidic residues" evidence="1">
    <location>
        <begin position="29"/>
        <end position="55"/>
    </location>
</feature>
<name>A0AA88SPV2_TACVA</name>
<dbReference type="Pfam" id="PF10263">
    <property type="entry name" value="SprT-like"/>
    <property type="match status" value="1"/>
</dbReference>
<sequence length="592" mass="65986">MDSGTQRLFERVAQKLGWDKPGALDRAAQDLRKSLKSRHDAVSSHDTEPAERKESSFLSDSDASEKENRLGKKNPPSNKKLLDSSDEDFDQILATKATPKTAARQISSAKKPRDPVQILSSDSDDGFETFLRRVKTPKAQPRPQSVSGSDERLKQFIVDDLSSDDDFVVEKKPYVSRANPKTPKSSLKSEKSRFDSPVFLSDSDDDSDIVIKSTWRTRHSRPSSQEKDAPAKNNKPRNTPCFPSPLVSVHTPKPSSAPPTNSGWREDTGSSEDEFQSLLDRIRKNQKLGSSSAHASPKPPEPKAATACVTPSVKAQKGSDGVPVKGSQVSRTPAQIPISRAVSQTEPRAGHSSRVAVCKTPGCFLQSLSLPDSKYCKNFKQNKEELTSKLYQLYNTTVFESKLPTDMLIKWNTKMRKTAGYCITGQEKVTGIRYARIELSVKVCDSADRLRDTLVHEMCHAATWLINKVRDGHGPFWKIYARKATLAHPELPMVTRCHSYDINYKYQYQCSRCKNTIGRHSKSLDTQRFVCALCTGQLVLLTPSNTRGPTPFAMFVKENYGMVRQELAGQSHAEVMRKLSADFASKTRLSQS</sequence>
<dbReference type="SMART" id="SM00731">
    <property type="entry name" value="SprT"/>
    <property type="match status" value="1"/>
</dbReference>
<dbReference type="InterPro" id="IPR006640">
    <property type="entry name" value="SprT-like_domain"/>
</dbReference>
<keyword evidence="4" id="KW-1185">Reference proteome</keyword>
<feature type="domain" description="SprT-like" evidence="2">
    <location>
        <begin position="384"/>
        <end position="541"/>
    </location>
</feature>
<dbReference type="PANTHER" id="PTHR23099:SF0">
    <property type="entry name" value="GERM CELL NUCLEAR ACIDIC PROTEIN"/>
    <property type="match status" value="1"/>
</dbReference>
<dbReference type="PANTHER" id="PTHR23099">
    <property type="entry name" value="TRANSCRIPTIONAL REGULATOR"/>
    <property type="match status" value="1"/>
</dbReference>
<reference evidence="3" key="1">
    <citation type="submission" date="2023-08" db="EMBL/GenBank/DDBJ databases">
        <title>Pelteobagrus vachellii genome.</title>
        <authorList>
            <person name="Liu H."/>
        </authorList>
    </citation>
    <scope>NUCLEOTIDE SEQUENCE</scope>
    <source>
        <strain evidence="3">PRFRI_2022a</strain>
        <tissue evidence="3">Muscle</tissue>
    </source>
</reference>
<dbReference type="InterPro" id="IPR035240">
    <property type="entry name" value="SprT_Zn_ribbon"/>
</dbReference>
<dbReference type="EMBL" id="JAVHJS010000013">
    <property type="protein sequence ID" value="KAK2838938.1"/>
    <property type="molecule type" value="Genomic_DNA"/>
</dbReference>
<evidence type="ECO:0000259" key="2">
    <source>
        <dbReference type="SMART" id="SM00731"/>
    </source>
</evidence>
<dbReference type="Pfam" id="PF17283">
    <property type="entry name" value="Zn_ribbon_SprT"/>
    <property type="match status" value="1"/>
</dbReference>